<dbReference type="Proteomes" id="UP000636709">
    <property type="component" value="Unassembled WGS sequence"/>
</dbReference>
<proteinExistence type="predicted"/>
<dbReference type="EMBL" id="JACEFO010002615">
    <property type="protein sequence ID" value="KAF8654487.1"/>
    <property type="molecule type" value="Genomic_DNA"/>
</dbReference>
<evidence type="ECO:0000259" key="1">
    <source>
        <dbReference type="SMART" id="SM00256"/>
    </source>
</evidence>
<evidence type="ECO:0000313" key="2">
    <source>
        <dbReference type="EMBL" id="KAF8654487.1"/>
    </source>
</evidence>
<name>A0A835A8Q0_9POAL</name>
<dbReference type="Gene3D" id="1.20.1280.50">
    <property type="match status" value="1"/>
</dbReference>
<sequence>MATVSPANGVRVLDEGWNLPPDALVEILLRLSPICRRLVRLVCRHWRDVIDERTPPIPPPKVLAFFTGQTSASAYVVDDLADGRGREVWGVSIVPGTKSYMDITMVGTCNGLLCLCDNTKPGGAVALFNPATREKLRVPAVPVSYREWYGNGRTTYTFGYDATAGKYKILHLPCHEDVSGGFNALQAFALGDDTSWRDVAVPGGSSCCPGAGVVSVRGAAYWVTNAVERVVCFDLKDERVTFDAPLPVVARRWYQFQLTEVHGRLGLAVCTDMRTSVTTTEEVWVLGDRQGWTVRYRVRVDGLEQQRLAAPYFAAHGGEYVLAVRTDERWRKQLHAHRLREGGIWLQRGEVRSVRINQPGTKVAYCSRGTCSYLRTFAYVETTEPLSPYKIHGRILRGSTSK</sequence>
<dbReference type="InterPro" id="IPR036047">
    <property type="entry name" value="F-box-like_dom_sf"/>
</dbReference>
<dbReference type="NCBIfam" id="TIGR01640">
    <property type="entry name" value="F_box_assoc_1"/>
    <property type="match status" value="1"/>
</dbReference>
<reference evidence="2" key="1">
    <citation type="submission" date="2020-07" db="EMBL/GenBank/DDBJ databases">
        <title>Genome sequence and genetic diversity analysis of an under-domesticated orphan crop, white fonio (Digitaria exilis).</title>
        <authorList>
            <person name="Bennetzen J.L."/>
            <person name="Chen S."/>
            <person name="Ma X."/>
            <person name="Wang X."/>
            <person name="Yssel A.E.J."/>
            <person name="Chaluvadi S.R."/>
            <person name="Johnson M."/>
            <person name="Gangashetty P."/>
            <person name="Hamidou F."/>
            <person name="Sanogo M.D."/>
            <person name="Zwaenepoel A."/>
            <person name="Wallace J."/>
            <person name="Van De Peer Y."/>
            <person name="Van Deynze A."/>
        </authorList>
    </citation>
    <scope>NUCLEOTIDE SEQUENCE</scope>
    <source>
        <tissue evidence="2">Leaves</tissue>
    </source>
</reference>
<feature type="domain" description="F-box" evidence="1">
    <location>
        <begin position="19"/>
        <end position="59"/>
    </location>
</feature>
<organism evidence="2 3">
    <name type="scientific">Digitaria exilis</name>
    <dbReference type="NCBI Taxonomy" id="1010633"/>
    <lineage>
        <taxon>Eukaryota</taxon>
        <taxon>Viridiplantae</taxon>
        <taxon>Streptophyta</taxon>
        <taxon>Embryophyta</taxon>
        <taxon>Tracheophyta</taxon>
        <taxon>Spermatophyta</taxon>
        <taxon>Magnoliopsida</taxon>
        <taxon>Liliopsida</taxon>
        <taxon>Poales</taxon>
        <taxon>Poaceae</taxon>
        <taxon>PACMAD clade</taxon>
        <taxon>Panicoideae</taxon>
        <taxon>Panicodae</taxon>
        <taxon>Paniceae</taxon>
        <taxon>Anthephorinae</taxon>
        <taxon>Digitaria</taxon>
    </lineage>
</organism>
<dbReference type="InterPro" id="IPR013187">
    <property type="entry name" value="F-box-assoc_dom_typ3"/>
</dbReference>
<dbReference type="PANTHER" id="PTHR31111">
    <property type="entry name" value="BNAA05G37150D PROTEIN-RELATED"/>
    <property type="match status" value="1"/>
</dbReference>
<dbReference type="Pfam" id="PF00646">
    <property type="entry name" value="F-box"/>
    <property type="match status" value="1"/>
</dbReference>
<evidence type="ECO:0000313" key="3">
    <source>
        <dbReference type="Proteomes" id="UP000636709"/>
    </source>
</evidence>
<dbReference type="CDD" id="cd09917">
    <property type="entry name" value="F-box_SF"/>
    <property type="match status" value="1"/>
</dbReference>
<dbReference type="InterPro" id="IPR001810">
    <property type="entry name" value="F-box_dom"/>
</dbReference>
<dbReference type="AlphaFoldDB" id="A0A835A8Q0"/>
<protein>
    <recommendedName>
        <fullName evidence="1">F-box domain-containing protein</fullName>
    </recommendedName>
</protein>
<comment type="caution">
    <text evidence="2">The sequence shown here is derived from an EMBL/GenBank/DDBJ whole genome shotgun (WGS) entry which is preliminary data.</text>
</comment>
<dbReference type="PANTHER" id="PTHR31111:SF133">
    <property type="entry name" value="OS07G0196600 PROTEIN"/>
    <property type="match status" value="1"/>
</dbReference>
<dbReference type="SMART" id="SM00256">
    <property type="entry name" value="FBOX"/>
    <property type="match status" value="1"/>
</dbReference>
<dbReference type="Pfam" id="PF08268">
    <property type="entry name" value="FBA_3"/>
    <property type="match status" value="1"/>
</dbReference>
<dbReference type="SUPFAM" id="SSF81383">
    <property type="entry name" value="F-box domain"/>
    <property type="match status" value="1"/>
</dbReference>
<dbReference type="OrthoDB" id="665134at2759"/>
<keyword evidence="3" id="KW-1185">Reference proteome</keyword>
<dbReference type="InterPro" id="IPR017451">
    <property type="entry name" value="F-box-assoc_interact_dom"/>
</dbReference>
<accession>A0A835A8Q0</accession>
<gene>
    <name evidence="2" type="ORF">HU200_061677</name>
</gene>